<feature type="transmembrane region" description="Helical" evidence="6">
    <location>
        <begin position="90"/>
        <end position="110"/>
    </location>
</feature>
<organism evidence="7 8">
    <name type="scientific">Streptosporangium saharense</name>
    <dbReference type="NCBI Taxonomy" id="1706840"/>
    <lineage>
        <taxon>Bacteria</taxon>
        <taxon>Bacillati</taxon>
        <taxon>Actinomycetota</taxon>
        <taxon>Actinomycetes</taxon>
        <taxon>Streptosporangiales</taxon>
        <taxon>Streptosporangiaceae</taxon>
        <taxon>Streptosporangium</taxon>
    </lineage>
</organism>
<reference evidence="7 8" key="1">
    <citation type="submission" date="2020-08" db="EMBL/GenBank/DDBJ databases">
        <title>Genomic Encyclopedia of Type Strains, Phase III (KMG-III): the genomes of soil and plant-associated and newly described type strains.</title>
        <authorList>
            <person name="Whitman W."/>
        </authorList>
    </citation>
    <scope>NUCLEOTIDE SEQUENCE [LARGE SCALE GENOMIC DNA]</scope>
    <source>
        <strain evidence="7 8">CECT 8840</strain>
    </source>
</reference>
<evidence type="ECO:0000256" key="4">
    <source>
        <dbReference type="ARBA" id="ARBA00022989"/>
    </source>
</evidence>
<evidence type="ECO:0000313" key="7">
    <source>
        <dbReference type="EMBL" id="MBB4915206.1"/>
    </source>
</evidence>
<keyword evidence="5 6" id="KW-0472">Membrane</keyword>
<feature type="transmembrane region" description="Helical" evidence="6">
    <location>
        <begin position="24"/>
        <end position="51"/>
    </location>
</feature>
<dbReference type="PANTHER" id="PTHR23513:SF6">
    <property type="entry name" value="MAJOR FACILITATOR SUPERFAMILY ASSOCIATED DOMAIN-CONTAINING PROTEIN"/>
    <property type="match status" value="1"/>
</dbReference>
<gene>
    <name evidence="7" type="ORF">FHS44_002291</name>
</gene>
<comment type="subcellular location">
    <subcellularLocation>
        <location evidence="1">Cell membrane</location>
        <topology evidence="1">Multi-pass membrane protein</topology>
    </subcellularLocation>
</comment>
<evidence type="ECO:0000256" key="1">
    <source>
        <dbReference type="ARBA" id="ARBA00004651"/>
    </source>
</evidence>
<accession>A0A7W7QLC6</accession>
<feature type="transmembrane region" description="Helical" evidence="6">
    <location>
        <begin position="266"/>
        <end position="285"/>
    </location>
</feature>
<name>A0A7W7QLC6_9ACTN</name>
<dbReference type="EMBL" id="JACHJP010000002">
    <property type="protein sequence ID" value="MBB4915206.1"/>
    <property type="molecule type" value="Genomic_DNA"/>
</dbReference>
<dbReference type="GO" id="GO:0005886">
    <property type="term" value="C:plasma membrane"/>
    <property type="evidence" value="ECO:0007669"/>
    <property type="project" value="UniProtKB-SubCell"/>
</dbReference>
<feature type="transmembrane region" description="Helical" evidence="6">
    <location>
        <begin position="321"/>
        <end position="346"/>
    </location>
</feature>
<dbReference type="InterPro" id="IPR036259">
    <property type="entry name" value="MFS_trans_sf"/>
</dbReference>
<keyword evidence="2" id="KW-1003">Cell membrane</keyword>
<keyword evidence="3 6" id="KW-0812">Transmembrane</keyword>
<dbReference type="Gene3D" id="1.20.1250.20">
    <property type="entry name" value="MFS general substrate transporter like domains"/>
    <property type="match status" value="1"/>
</dbReference>
<sequence>MTVITTRLEENVAEGFPDRGFRAYWSAIGVSQFGTAVSMVTVPLIAVLTIGATPGQMTWLVVLELAPAMLVGIPAAAWSDTLHRRVPLLVGLNVVQAVIMGTIPLLWWLGLLTYPPLLALVALSSLVRGFQSALSSPVLVQIVPGEHLVDANGKTNATRSVADVGGPAVGGALMAVLAAPLVILADALSFLLSAALLTRVRTPPAPARATQERTRGTFGEVVRLARVLGQRSGVQALVALTFAQGIMQPILALFLVRELHLGPTSIGLLLSLGAVGGIGGGLLVGRVIGRHGPGRTLALGTLVSVCSLLALPFSAPGLSGAAAVVLFELASSLGGTVMVATVFGTLQSAVRDGEVAKVMALAGTFLQVGGLAGSFAGGVLATVFGLRVTTAVAAALMLVLLLPQVVRWYAARWEIDAVSLRPHSEVGP</sequence>
<feature type="transmembrane region" description="Helical" evidence="6">
    <location>
        <begin position="57"/>
        <end position="78"/>
    </location>
</feature>
<feature type="transmembrane region" description="Helical" evidence="6">
    <location>
        <begin position="172"/>
        <end position="198"/>
    </location>
</feature>
<dbReference type="CDD" id="cd06173">
    <property type="entry name" value="MFS_MefA_like"/>
    <property type="match status" value="1"/>
</dbReference>
<protein>
    <submittedName>
        <fullName evidence="7">Putative MFS family arabinose efflux permease</fullName>
    </submittedName>
</protein>
<proteinExistence type="predicted"/>
<evidence type="ECO:0000256" key="6">
    <source>
        <dbReference type="SAM" id="Phobius"/>
    </source>
</evidence>
<dbReference type="PANTHER" id="PTHR23513">
    <property type="entry name" value="INTEGRAL MEMBRANE EFFLUX PROTEIN-RELATED"/>
    <property type="match status" value="1"/>
</dbReference>
<evidence type="ECO:0000313" key="8">
    <source>
        <dbReference type="Proteomes" id="UP000552644"/>
    </source>
</evidence>
<feature type="transmembrane region" description="Helical" evidence="6">
    <location>
        <begin position="297"/>
        <end position="315"/>
    </location>
</feature>
<feature type="transmembrane region" description="Helical" evidence="6">
    <location>
        <begin position="233"/>
        <end position="254"/>
    </location>
</feature>
<comment type="caution">
    <text evidence="7">The sequence shown here is derived from an EMBL/GenBank/DDBJ whole genome shotgun (WGS) entry which is preliminary data.</text>
</comment>
<evidence type="ECO:0000256" key="3">
    <source>
        <dbReference type="ARBA" id="ARBA00022692"/>
    </source>
</evidence>
<feature type="transmembrane region" description="Helical" evidence="6">
    <location>
        <begin position="384"/>
        <end position="402"/>
    </location>
</feature>
<dbReference type="SUPFAM" id="SSF103473">
    <property type="entry name" value="MFS general substrate transporter"/>
    <property type="match status" value="1"/>
</dbReference>
<dbReference type="Proteomes" id="UP000552644">
    <property type="component" value="Unassembled WGS sequence"/>
</dbReference>
<evidence type="ECO:0000256" key="5">
    <source>
        <dbReference type="ARBA" id="ARBA00023136"/>
    </source>
</evidence>
<keyword evidence="4 6" id="KW-1133">Transmembrane helix</keyword>
<dbReference type="InterPro" id="IPR011701">
    <property type="entry name" value="MFS"/>
</dbReference>
<dbReference type="Pfam" id="PF07690">
    <property type="entry name" value="MFS_1"/>
    <property type="match status" value="1"/>
</dbReference>
<keyword evidence="8" id="KW-1185">Reference proteome</keyword>
<dbReference type="GO" id="GO:0022857">
    <property type="term" value="F:transmembrane transporter activity"/>
    <property type="evidence" value="ECO:0007669"/>
    <property type="project" value="InterPro"/>
</dbReference>
<dbReference type="AlphaFoldDB" id="A0A7W7QLC6"/>
<feature type="transmembrane region" description="Helical" evidence="6">
    <location>
        <begin position="358"/>
        <end position="378"/>
    </location>
</feature>
<evidence type="ECO:0000256" key="2">
    <source>
        <dbReference type="ARBA" id="ARBA00022475"/>
    </source>
</evidence>